<evidence type="ECO:0000313" key="3">
    <source>
        <dbReference type="Proteomes" id="UP001165205"/>
    </source>
</evidence>
<reference evidence="2" key="1">
    <citation type="submission" date="2023-04" db="EMBL/GenBank/DDBJ databases">
        <title>Aspergillus oryzae NBRC 4228.</title>
        <authorList>
            <person name="Ichikawa N."/>
            <person name="Sato H."/>
            <person name="Tonouchi N."/>
        </authorList>
    </citation>
    <scope>NUCLEOTIDE SEQUENCE</scope>
    <source>
        <strain evidence="2">NBRC 4228</strain>
    </source>
</reference>
<evidence type="ECO:0000313" key="2">
    <source>
        <dbReference type="EMBL" id="GMG38101.1"/>
    </source>
</evidence>
<feature type="region of interest" description="Disordered" evidence="1">
    <location>
        <begin position="1"/>
        <end position="31"/>
    </location>
</feature>
<evidence type="ECO:0000256" key="1">
    <source>
        <dbReference type="SAM" id="MobiDB-lite"/>
    </source>
</evidence>
<proteinExistence type="predicted"/>
<organism evidence="2 3">
    <name type="scientific">Aspergillus oryzae</name>
    <name type="common">Yellow koji mold</name>
    <dbReference type="NCBI Taxonomy" id="5062"/>
    <lineage>
        <taxon>Eukaryota</taxon>
        <taxon>Fungi</taxon>
        <taxon>Dikarya</taxon>
        <taxon>Ascomycota</taxon>
        <taxon>Pezizomycotina</taxon>
        <taxon>Eurotiomycetes</taxon>
        <taxon>Eurotiomycetidae</taxon>
        <taxon>Eurotiales</taxon>
        <taxon>Aspergillaceae</taxon>
        <taxon>Aspergillus</taxon>
        <taxon>Aspergillus subgen. Circumdati</taxon>
    </lineage>
</organism>
<dbReference type="AlphaFoldDB" id="A0AAN4YZ82"/>
<sequence length="110" mass="11831">MSAPGYSQVTEPPNDQPRPVASMVNDPAEDRPLSVVQPISRLATNVNDNGFEAAASEAEANAIDPLFSGVNVDGPQDYDWYNLSFVEAGFEQFAGLELSALSQHGWQTFG</sequence>
<dbReference type="EMBL" id="BSYA01000278">
    <property type="protein sequence ID" value="GMG38101.1"/>
    <property type="molecule type" value="Genomic_DNA"/>
</dbReference>
<dbReference type="Proteomes" id="UP001165205">
    <property type="component" value="Unassembled WGS sequence"/>
</dbReference>
<name>A0AAN4YZ82_ASPOZ</name>
<gene>
    <name evidence="2" type="ORF">Aory04_001285200</name>
</gene>
<accession>A0AAN4YZ82</accession>
<comment type="caution">
    <text evidence="2">The sequence shown here is derived from an EMBL/GenBank/DDBJ whole genome shotgun (WGS) entry which is preliminary data.</text>
</comment>
<protein>
    <submittedName>
        <fullName evidence="2">Unnamed protein product</fullName>
    </submittedName>
</protein>
<feature type="compositionally biased region" description="Polar residues" evidence="1">
    <location>
        <begin position="1"/>
        <end position="13"/>
    </location>
</feature>